<dbReference type="Proteomes" id="UP000769528">
    <property type="component" value="Unassembled WGS sequence"/>
</dbReference>
<proteinExistence type="predicted"/>
<dbReference type="EMBL" id="JAEUBF010000853">
    <property type="protein sequence ID" value="KAH3674439.1"/>
    <property type="molecule type" value="Genomic_DNA"/>
</dbReference>
<dbReference type="GO" id="GO:0005634">
    <property type="term" value="C:nucleus"/>
    <property type="evidence" value="ECO:0007669"/>
    <property type="project" value="TreeGrafter"/>
</dbReference>
<dbReference type="PANTHER" id="PTHR31606">
    <property type="entry name" value="WW DOMAIN BINDING PROTEIN 2, ISOFORM E"/>
    <property type="match status" value="1"/>
</dbReference>
<evidence type="ECO:0000313" key="1">
    <source>
        <dbReference type="EMBL" id="KAH3674439.1"/>
    </source>
</evidence>
<comment type="caution">
    <text evidence="1">The sequence shown here is derived from an EMBL/GenBank/DDBJ whole genome shotgun (WGS) entry which is preliminary data.</text>
</comment>
<organism evidence="1 2">
    <name type="scientific">Wickerhamomyces mucosus</name>
    <dbReference type="NCBI Taxonomy" id="1378264"/>
    <lineage>
        <taxon>Eukaryota</taxon>
        <taxon>Fungi</taxon>
        <taxon>Dikarya</taxon>
        <taxon>Ascomycota</taxon>
        <taxon>Saccharomycotina</taxon>
        <taxon>Saccharomycetes</taxon>
        <taxon>Phaffomycetales</taxon>
        <taxon>Wickerhamomycetaceae</taxon>
        <taxon>Wickerhamomyces</taxon>
    </lineage>
</organism>
<reference evidence="1" key="2">
    <citation type="submission" date="2021-01" db="EMBL/GenBank/DDBJ databases">
        <authorList>
            <person name="Schikora-Tamarit M.A."/>
        </authorList>
    </citation>
    <scope>NUCLEOTIDE SEQUENCE</scope>
    <source>
        <strain evidence="1">CBS6341</strain>
    </source>
</reference>
<gene>
    <name evidence="1" type="ORF">WICMUC_003276</name>
</gene>
<dbReference type="PANTHER" id="PTHR31606:SF1">
    <property type="entry name" value="WW DOMAIN BINDING PROTEIN 2, ISOFORM E"/>
    <property type="match status" value="1"/>
</dbReference>
<sequence>MSLNWVMRIDDVHGLAPFVLLPNETLFFKLHANIRVDLAPIGQENPETLSINKGAIYLTSQRLVILDSTSNNKHLDTSEVDNFALFYEDIRYYKLDMPWFGSNKYKFLFKISDPNGGLNYMYQWSLVIHFIEGGAIEFNEKFHTIKTRSEYSQEDDLPAYSAT</sequence>
<evidence type="ECO:0000313" key="2">
    <source>
        <dbReference type="Proteomes" id="UP000769528"/>
    </source>
</evidence>
<dbReference type="GO" id="GO:0003713">
    <property type="term" value="F:transcription coactivator activity"/>
    <property type="evidence" value="ECO:0007669"/>
    <property type="project" value="InterPro"/>
</dbReference>
<name>A0A9P8PN39_9ASCO</name>
<dbReference type="SUPFAM" id="SSF50729">
    <property type="entry name" value="PH domain-like"/>
    <property type="match status" value="1"/>
</dbReference>
<dbReference type="InterPro" id="IPR044852">
    <property type="entry name" value="WBP2-like"/>
</dbReference>
<reference evidence="1" key="1">
    <citation type="journal article" date="2021" name="Open Biol.">
        <title>Shared evolutionary footprints suggest mitochondrial oxidative damage underlies multiple complex I losses in fungi.</title>
        <authorList>
            <person name="Schikora-Tamarit M.A."/>
            <person name="Marcet-Houben M."/>
            <person name="Nosek J."/>
            <person name="Gabaldon T."/>
        </authorList>
    </citation>
    <scope>NUCLEOTIDE SEQUENCE</scope>
    <source>
        <strain evidence="1">CBS6341</strain>
    </source>
</reference>
<accession>A0A9P8PN39</accession>
<dbReference type="AlphaFoldDB" id="A0A9P8PN39"/>
<keyword evidence="2" id="KW-1185">Reference proteome</keyword>
<dbReference type="GO" id="GO:0031490">
    <property type="term" value="F:chromatin DNA binding"/>
    <property type="evidence" value="ECO:0007669"/>
    <property type="project" value="TreeGrafter"/>
</dbReference>
<protein>
    <submittedName>
        <fullName evidence="1">Uncharacterized protein</fullName>
    </submittedName>
</protein>
<dbReference type="OrthoDB" id="3979207at2759"/>